<dbReference type="PANTHER" id="PTHR24198:SF165">
    <property type="entry name" value="ANKYRIN REPEAT-CONTAINING PROTEIN-RELATED"/>
    <property type="match status" value="1"/>
</dbReference>
<feature type="repeat" description="ANK" evidence="3">
    <location>
        <begin position="382"/>
        <end position="414"/>
    </location>
</feature>
<protein>
    <submittedName>
        <fullName evidence="4">Ankyrin repeat protein RF_0381</fullName>
    </submittedName>
</protein>
<dbReference type="PROSITE" id="PS50088">
    <property type="entry name" value="ANK_REPEAT"/>
    <property type="match status" value="5"/>
</dbReference>
<organism evidence="4 5">
    <name type="scientific">Durusdinium trenchii</name>
    <dbReference type="NCBI Taxonomy" id="1381693"/>
    <lineage>
        <taxon>Eukaryota</taxon>
        <taxon>Sar</taxon>
        <taxon>Alveolata</taxon>
        <taxon>Dinophyceae</taxon>
        <taxon>Suessiales</taxon>
        <taxon>Symbiodiniaceae</taxon>
        <taxon>Durusdinium</taxon>
    </lineage>
</organism>
<dbReference type="Proteomes" id="UP001642464">
    <property type="component" value="Unassembled WGS sequence"/>
</dbReference>
<evidence type="ECO:0000256" key="3">
    <source>
        <dbReference type="PROSITE-ProRule" id="PRU00023"/>
    </source>
</evidence>
<dbReference type="InterPro" id="IPR002110">
    <property type="entry name" value="Ankyrin_rpt"/>
</dbReference>
<proteinExistence type="predicted"/>
<keyword evidence="2 3" id="KW-0040">ANK repeat</keyword>
<dbReference type="EMBL" id="CAXAMM010019624">
    <property type="protein sequence ID" value="CAK9046111.1"/>
    <property type="molecule type" value="Genomic_DNA"/>
</dbReference>
<feature type="repeat" description="ANK" evidence="3">
    <location>
        <begin position="482"/>
        <end position="514"/>
    </location>
</feature>
<name>A0ABP0M3R5_9DINO</name>
<dbReference type="PROSITE" id="PS50297">
    <property type="entry name" value="ANK_REP_REGION"/>
    <property type="match status" value="5"/>
</dbReference>
<dbReference type="PANTHER" id="PTHR24198">
    <property type="entry name" value="ANKYRIN REPEAT AND PROTEIN KINASE DOMAIN-CONTAINING PROTEIN"/>
    <property type="match status" value="1"/>
</dbReference>
<reference evidence="4 5" key="1">
    <citation type="submission" date="2024-02" db="EMBL/GenBank/DDBJ databases">
        <authorList>
            <person name="Chen Y."/>
            <person name="Shah S."/>
            <person name="Dougan E. K."/>
            <person name="Thang M."/>
            <person name="Chan C."/>
        </authorList>
    </citation>
    <scope>NUCLEOTIDE SEQUENCE [LARGE SCALE GENOMIC DNA]</scope>
</reference>
<feature type="repeat" description="ANK" evidence="3">
    <location>
        <begin position="449"/>
        <end position="481"/>
    </location>
</feature>
<dbReference type="Gene3D" id="1.25.40.20">
    <property type="entry name" value="Ankyrin repeat-containing domain"/>
    <property type="match status" value="2"/>
</dbReference>
<dbReference type="InterPro" id="IPR036770">
    <property type="entry name" value="Ankyrin_rpt-contain_sf"/>
</dbReference>
<keyword evidence="5" id="KW-1185">Reference proteome</keyword>
<dbReference type="PRINTS" id="PR01415">
    <property type="entry name" value="ANKYRIN"/>
</dbReference>
<gene>
    <name evidence="4" type="ORF">SCF082_LOCUS25993</name>
</gene>
<dbReference type="Pfam" id="PF13637">
    <property type="entry name" value="Ank_4"/>
    <property type="match status" value="1"/>
</dbReference>
<evidence type="ECO:0000313" key="4">
    <source>
        <dbReference type="EMBL" id="CAK9046111.1"/>
    </source>
</evidence>
<sequence>MALGQLHHLETLFINSGWLAAQCESFNTNHAWAIQEGSKFQQAPNLYALDTFVVTPMSKPGTCAAREQDVHQTIPCATGASSFSELVNPNGLYVHCFVSHFWGHLFSSTLKALDIWAQDNFQKMQSAQAESLVFWICLFALNQHDVAEEVGENPRQSPFNAALAQAKGGGVMVLDEDVNPFKRVWCLFEISRLKDLQRPFELISALGSLSKPVTFAAESGVSEAEVTELLQETCKALWEVSMTKAQSSVEGDKYLIWAEIADCRCKMFLQSLGARVFFDTLFNTGGLVGLSRCFSTCDHYVRSLLSTSMLQIFLTRKEYVVAAECCCKGALFTEEQLSEICASFTPAERATWLNALLMEAAELPMAKRLLEHGADVEAADSNGDTVLMSAARSGHESVAKLLLERGADAGSTNKTGSSALMFAAALGGHESLVRRLLEHGADAGAANNEGTTSLMGAAYRGHESIVKLLLSHGANPRAADHAGNTSLMHAALAGHELVAKLLLKHGADVRATTNNGDTALRRASQGGHKTVARLLLENGADETA</sequence>
<dbReference type="SUPFAM" id="SSF48403">
    <property type="entry name" value="Ankyrin repeat"/>
    <property type="match status" value="1"/>
</dbReference>
<keyword evidence="1" id="KW-0677">Repeat</keyword>
<evidence type="ECO:0000256" key="2">
    <source>
        <dbReference type="ARBA" id="ARBA00023043"/>
    </source>
</evidence>
<accession>A0ABP0M3R5</accession>
<comment type="caution">
    <text evidence="4">The sequence shown here is derived from an EMBL/GenBank/DDBJ whole genome shotgun (WGS) entry which is preliminary data.</text>
</comment>
<dbReference type="SMART" id="SM00248">
    <property type="entry name" value="ANK"/>
    <property type="match status" value="6"/>
</dbReference>
<evidence type="ECO:0000256" key="1">
    <source>
        <dbReference type="ARBA" id="ARBA00022737"/>
    </source>
</evidence>
<feature type="repeat" description="ANK" evidence="3">
    <location>
        <begin position="515"/>
        <end position="544"/>
    </location>
</feature>
<evidence type="ECO:0000313" key="5">
    <source>
        <dbReference type="Proteomes" id="UP001642464"/>
    </source>
</evidence>
<dbReference type="Pfam" id="PF12796">
    <property type="entry name" value="Ank_2"/>
    <property type="match status" value="2"/>
</dbReference>
<feature type="repeat" description="ANK" evidence="3">
    <location>
        <begin position="415"/>
        <end position="448"/>
    </location>
</feature>